<dbReference type="RefSeq" id="WP_204869257.1">
    <property type="nucleotide sequence ID" value="NZ_JAFBBK010000001.1"/>
</dbReference>
<protein>
    <recommendedName>
        <fullName evidence="8">Probable membrane transporter protein</fullName>
    </recommendedName>
</protein>
<keyword evidence="10" id="KW-1185">Reference proteome</keyword>
<evidence type="ECO:0000256" key="5">
    <source>
        <dbReference type="ARBA" id="ARBA00022692"/>
    </source>
</evidence>
<keyword evidence="3" id="KW-0813">Transport</keyword>
<evidence type="ECO:0000256" key="6">
    <source>
        <dbReference type="ARBA" id="ARBA00022989"/>
    </source>
</evidence>
<organism evidence="9 10">
    <name type="scientific">Rhodococcoides corynebacterioides</name>
    <dbReference type="NCBI Taxonomy" id="53972"/>
    <lineage>
        <taxon>Bacteria</taxon>
        <taxon>Bacillati</taxon>
        <taxon>Actinomycetota</taxon>
        <taxon>Actinomycetes</taxon>
        <taxon>Mycobacteriales</taxon>
        <taxon>Nocardiaceae</taxon>
        <taxon>Rhodococcoides</taxon>
    </lineage>
</organism>
<keyword evidence="6 8" id="KW-1133">Transmembrane helix</keyword>
<feature type="transmembrane region" description="Helical" evidence="8">
    <location>
        <begin position="174"/>
        <end position="192"/>
    </location>
</feature>
<dbReference type="InterPro" id="IPR052017">
    <property type="entry name" value="TSUP"/>
</dbReference>
<comment type="caution">
    <text evidence="9">The sequence shown here is derived from an EMBL/GenBank/DDBJ whole genome shotgun (WGS) entry which is preliminary data.</text>
</comment>
<accession>A0ABS2KX14</accession>
<keyword evidence="7 8" id="KW-0472">Membrane</keyword>
<proteinExistence type="inferred from homology"/>
<dbReference type="Pfam" id="PF01925">
    <property type="entry name" value="TauE"/>
    <property type="match status" value="1"/>
</dbReference>
<dbReference type="InterPro" id="IPR002781">
    <property type="entry name" value="TM_pro_TauE-like"/>
</dbReference>
<evidence type="ECO:0000256" key="8">
    <source>
        <dbReference type="RuleBase" id="RU363041"/>
    </source>
</evidence>
<sequence length="245" mass="25022">MTVTEFVLLIAAGFGAGVIGYITGLASLVSYPALLAVGLPPVTANVTNTVALVGAGVGATASSVKELAKSGRSLLWLTLWAALGGIAGAVVLLRAPGETFEAVVPILVVLASVAMLLQPRIRVLAGDRTFPVLYPSAIFLVAIYGGYFGAGAGVIFMALTLICTAEPVWRATLLKSYLLGVANLVAAVIFAFSGQVNWLAALAMGIGTIAGGTLGPRIVRHLPPNPLRIAVALCGFGLAAWLWLG</sequence>
<evidence type="ECO:0000256" key="7">
    <source>
        <dbReference type="ARBA" id="ARBA00023136"/>
    </source>
</evidence>
<gene>
    <name evidence="9" type="ORF">JOE42_003189</name>
</gene>
<keyword evidence="4 8" id="KW-1003">Cell membrane</keyword>
<dbReference type="PANTHER" id="PTHR30269">
    <property type="entry name" value="TRANSMEMBRANE PROTEIN YFCA"/>
    <property type="match status" value="1"/>
</dbReference>
<evidence type="ECO:0000313" key="9">
    <source>
        <dbReference type="EMBL" id="MBM7416456.1"/>
    </source>
</evidence>
<reference evidence="9 10" key="1">
    <citation type="submission" date="2021-01" db="EMBL/GenBank/DDBJ databases">
        <title>Genomics of switchgrass bacterial isolates.</title>
        <authorList>
            <person name="Shade A."/>
        </authorList>
    </citation>
    <scope>NUCLEOTIDE SEQUENCE [LARGE SCALE GENOMIC DNA]</scope>
    <source>
        <strain evidence="9 10">PvP111</strain>
    </source>
</reference>
<dbReference type="EMBL" id="JAFBBK010000001">
    <property type="protein sequence ID" value="MBM7416456.1"/>
    <property type="molecule type" value="Genomic_DNA"/>
</dbReference>
<evidence type="ECO:0000256" key="4">
    <source>
        <dbReference type="ARBA" id="ARBA00022475"/>
    </source>
</evidence>
<feature type="transmembrane region" description="Helical" evidence="8">
    <location>
        <begin position="100"/>
        <end position="117"/>
    </location>
</feature>
<keyword evidence="5 8" id="KW-0812">Transmembrane</keyword>
<evidence type="ECO:0000256" key="3">
    <source>
        <dbReference type="ARBA" id="ARBA00022448"/>
    </source>
</evidence>
<evidence type="ECO:0000256" key="2">
    <source>
        <dbReference type="ARBA" id="ARBA00009142"/>
    </source>
</evidence>
<feature type="transmembrane region" description="Helical" evidence="8">
    <location>
        <begin position="73"/>
        <end position="93"/>
    </location>
</feature>
<feature type="transmembrane region" description="Helical" evidence="8">
    <location>
        <begin position="198"/>
        <end position="215"/>
    </location>
</feature>
<comment type="similarity">
    <text evidence="2 8">Belongs to the 4-toluene sulfonate uptake permease (TSUP) (TC 2.A.102) family.</text>
</comment>
<feature type="transmembrane region" description="Helical" evidence="8">
    <location>
        <begin position="6"/>
        <end position="30"/>
    </location>
</feature>
<evidence type="ECO:0000256" key="1">
    <source>
        <dbReference type="ARBA" id="ARBA00004651"/>
    </source>
</evidence>
<dbReference type="Proteomes" id="UP000703038">
    <property type="component" value="Unassembled WGS sequence"/>
</dbReference>
<feature type="transmembrane region" description="Helical" evidence="8">
    <location>
        <begin position="227"/>
        <end position="244"/>
    </location>
</feature>
<feature type="transmembrane region" description="Helical" evidence="8">
    <location>
        <begin position="137"/>
        <end position="162"/>
    </location>
</feature>
<dbReference type="PANTHER" id="PTHR30269:SF0">
    <property type="entry name" value="MEMBRANE TRANSPORTER PROTEIN YFCA-RELATED"/>
    <property type="match status" value="1"/>
</dbReference>
<comment type="subcellular location">
    <subcellularLocation>
        <location evidence="1 8">Cell membrane</location>
        <topology evidence="1 8">Multi-pass membrane protein</topology>
    </subcellularLocation>
</comment>
<name>A0ABS2KX14_9NOCA</name>
<evidence type="ECO:0000313" key="10">
    <source>
        <dbReference type="Proteomes" id="UP000703038"/>
    </source>
</evidence>